<dbReference type="EMBL" id="JACBKZ010000014">
    <property type="protein sequence ID" value="KAF5933260.1"/>
    <property type="molecule type" value="Genomic_DNA"/>
</dbReference>
<comment type="caution">
    <text evidence="2">The sequence shown here is derived from an EMBL/GenBank/DDBJ whole genome shotgun (WGS) entry which is preliminary data.</text>
</comment>
<dbReference type="AlphaFoldDB" id="A0A7J7FXZ3"/>
<accession>A0A7J7FXZ3</accession>
<evidence type="ECO:0000313" key="3">
    <source>
        <dbReference type="Proteomes" id="UP000593564"/>
    </source>
</evidence>
<protein>
    <submittedName>
        <fullName evidence="2">Uncharacterized protein</fullName>
    </submittedName>
</protein>
<feature type="region of interest" description="Disordered" evidence="1">
    <location>
        <begin position="42"/>
        <end position="71"/>
    </location>
</feature>
<dbReference type="Proteomes" id="UP000593564">
    <property type="component" value="Unassembled WGS sequence"/>
</dbReference>
<organism evidence="2 3">
    <name type="scientific">Camellia sinensis</name>
    <name type="common">Tea plant</name>
    <name type="synonym">Thea sinensis</name>
    <dbReference type="NCBI Taxonomy" id="4442"/>
    <lineage>
        <taxon>Eukaryota</taxon>
        <taxon>Viridiplantae</taxon>
        <taxon>Streptophyta</taxon>
        <taxon>Embryophyta</taxon>
        <taxon>Tracheophyta</taxon>
        <taxon>Spermatophyta</taxon>
        <taxon>Magnoliopsida</taxon>
        <taxon>eudicotyledons</taxon>
        <taxon>Gunneridae</taxon>
        <taxon>Pentapetalae</taxon>
        <taxon>asterids</taxon>
        <taxon>Ericales</taxon>
        <taxon>Theaceae</taxon>
        <taxon>Camellia</taxon>
    </lineage>
</organism>
<sequence>MRTANKYRPNRLNWNKTFHVCFEDGKVAKERKGVAAASASGYANDACSNPSRPENPQCRSALNSAGRQKLPAEDNLTANREQTVHGMEFLDTCMHDQLLLGFGIGKHLAPVAPLGGENPKNFYKLVRTLIEYTKYKNAIEQSVGSSPCKPLWLIVWTILAGTRGSFAMALPSKREFKRPKTTKRTRAMTTLDLNLKRERSRLVLEVGLDVIDLLGLGLLEVELGRVRVSFHGLELL</sequence>
<reference evidence="3" key="1">
    <citation type="journal article" date="2020" name="Nat. Commun.">
        <title>Genome assembly of wild tea tree DASZ reveals pedigree and selection history of tea varieties.</title>
        <authorList>
            <person name="Zhang W."/>
            <person name="Zhang Y."/>
            <person name="Qiu H."/>
            <person name="Guo Y."/>
            <person name="Wan H."/>
            <person name="Zhang X."/>
            <person name="Scossa F."/>
            <person name="Alseekh S."/>
            <person name="Zhang Q."/>
            <person name="Wang P."/>
            <person name="Xu L."/>
            <person name="Schmidt M.H."/>
            <person name="Jia X."/>
            <person name="Li D."/>
            <person name="Zhu A."/>
            <person name="Guo F."/>
            <person name="Chen W."/>
            <person name="Ni D."/>
            <person name="Usadel B."/>
            <person name="Fernie A.R."/>
            <person name="Wen W."/>
        </authorList>
    </citation>
    <scope>NUCLEOTIDE SEQUENCE [LARGE SCALE GENOMIC DNA]</scope>
    <source>
        <strain evidence="3">cv. G240</strain>
    </source>
</reference>
<reference evidence="2 3" key="2">
    <citation type="submission" date="2020-07" db="EMBL/GenBank/DDBJ databases">
        <title>Genome assembly of wild tea tree DASZ reveals pedigree and selection history of tea varieties.</title>
        <authorList>
            <person name="Zhang W."/>
        </authorList>
    </citation>
    <scope>NUCLEOTIDE SEQUENCE [LARGE SCALE GENOMIC DNA]</scope>
    <source>
        <strain evidence="3">cv. G240</strain>
        <tissue evidence="2">Leaf</tissue>
    </source>
</reference>
<evidence type="ECO:0000313" key="2">
    <source>
        <dbReference type="EMBL" id="KAF5933260.1"/>
    </source>
</evidence>
<name>A0A7J7FXZ3_CAMSI</name>
<evidence type="ECO:0000256" key="1">
    <source>
        <dbReference type="SAM" id="MobiDB-lite"/>
    </source>
</evidence>
<proteinExistence type="predicted"/>
<gene>
    <name evidence="2" type="ORF">HYC85_029431</name>
</gene>
<feature type="compositionally biased region" description="Polar residues" evidence="1">
    <location>
        <begin position="46"/>
        <end position="66"/>
    </location>
</feature>
<keyword evidence="3" id="KW-1185">Reference proteome</keyword>